<dbReference type="AlphaFoldDB" id="T0QF66"/>
<dbReference type="InterPro" id="IPR000192">
    <property type="entry name" value="Aminotrans_V_dom"/>
</dbReference>
<dbReference type="SUPFAM" id="SSF53383">
    <property type="entry name" value="PLP-dependent transferases"/>
    <property type="match status" value="1"/>
</dbReference>
<evidence type="ECO:0000313" key="2">
    <source>
        <dbReference type="EMBL" id="EQC36564.1"/>
    </source>
</evidence>
<dbReference type="eggNOG" id="KOG2840">
    <property type="taxonomic scope" value="Eukaryota"/>
</dbReference>
<dbReference type="Gene3D" id="3.40.640.10">
    <property type="entry name" value="Type I PLP-dependent aspartate aminotransferase-like (Major domain)"/>
    <property type="match status" value="1"/>
</dbReference>
<dbReference type="InterPro" id="IPR015424">
    <property type="entry name" value="PyrdxlP-dep_Trfase"/>
</dbReference>
<keyword evidence="3" id="KW-1185">Reference proteome</keyword>
<dbReference type="PANTHER" id="PTHR43686">
    <property type="entry name" value="SULFURTRANSFERASE-RELATED"/>
    <property type="match status" value="1"/>
</dbReference>
<evidence type="ECO:0000259" key="1">
    <source>
        <dbReference type="Pfam" id="PF00266"/>
    </source>
</evidence>
<protein>
    <recommendedName>
        <fullName evidence="1">Aminotransferase class V domain-containing protein</fullName>
    </recommendedName>
</protein>
<accession>T0QF66</accession>
<dbReference type="Gene3D" id="3.90.1150.10">
    <property type="entry name" value="Aspartate Aminotransferase, domain 1"/>
    <property type="match status" value="1"/>
</dbReference>
<dbReference type="PANTHER" id="PTHR43686:SF1">
    <property type="entry name" value="AMINOTRAN_5 DOMAIN-CONTAINING PROTEIN"/>
    <property type="match status" value="1"/>
</dbReference>
<dbReference type="VEuPathDB" id="FungiDB:SDRG_06010"/>
<dbReference type="InterPro" id="IPR015422">
    <property type="entry name" value="PyrdxlP-dep_Trfase_small"/>
</dbReference>
<dbReference type="OrthoDB" id="66676at2759"/>
<proteinExistence type="predicted"/>
<reference evidence="2 3" key="1">
    <citation type="submission" date="2012-04" db="EMBL/GenBank/DDBJ databases">
        <title>The Genome Sequence of Saprolegnia declina VS20.</title>
        <authorList>
            <consortium name="The Broad Institute Genome Sequencing Platform"/>
            <person name="Russ C."/>
            <person name="Nusbaum C."/>
            <person name="Tyler B."/>
            <person name="van West P."/>
            <person name="Dieguez-Uribeondo J."/>
            <person name="de Bruijn I."/>
            <person name="Tripathy S."/>
            <person name="Jiang R."/>
            <person name="Young S.K."/>
            <person name="Zeng Q."/>
            <person name="Gargeya S."/>
            <person name="Fitzgerald M."/>
            <person name="Haas B."/>
            <person name="Abouelleil A."/>
            <person name="Alvarado L."/>
            <person name="Arachchi H.M."/>
            <person name="Berlin A."/>
            <person name="Chapman S.B."/>
            <person name="Goldberg J."/>
            <person name="Griggs A."/>
            <person name="Gujja S."/>
            <person name="Hansen M."/>
            <person name="Howarth C."/>
            <person name="Imamovic A."/>
            <person name="Larimer J."/>
            <person name="McCowen C."/>
            <person name="Montmayeur A."/>
            <person name="Murphy C."/>
            <person name="Neiman D."/>
            <person name="Pearson M."/>
            <person name="Priest M."/>
            <person name="Roberts A."/>
            <person name="Saif S."/>
            <person name="Shea T."/>
            <person name="Sisk P."/>
            <person name="Sykes S."/>
            <person name="Wortman J."/>
            <person name="Nusbaum C."/>
            <person name="Birren B."/>
        </authorList>
    </citation>
    <scope>NUCLEOTIDE SEQUENCE [LARGE SCALE GENOMIC DNA]</scope>
    <source>
        <strain evidence="2 3">VS20</strain>
    </source>
</reference>
<dbReference type="InParanoid" id="T0QF66"/>
<dbReference type="GeneID" id="19946737"/>
<sequence length="610" mass="65622">MGDAMAQLRAADVGSEIMTPFGARALVDADYVASGRPVASIEDTISRTILPFYANTHTDTSHCGHQMNHWRAEARASIASAVGGDPSQDVVLFTGTGCTGAIQLLVGRLRRLYKLRKAVVFLGPYEHHSNDLVWRETGATIVRIRPGANGGVDLEHLEDELARYRLRALLIGTFSVASNITGITTATVSVTRLLKAYGALAFWDYAAGAPYLSVDMHEGGVAKDAIFFSMHKFMGGPGAPGILRTRRWAASKSARWNDVPVYPGGGTVRLVSHQMHEYTETIEEREEGGTPDIVGALRAALAFQLKASLGDLGHLEQATAARVTAALQVHPCIVLLGDPAAPRLPTFSFLIRRGSLFLHPNFVSRLLSDLFGIQTRSGCACAGPYGAHLLGISDEMAAVLFSLEHRGAGAVKPGFTRFSVPAFWSREREQFVVDATLFVASHGWRFLALYDLSLSSGVVTSRLATPLLTTWSDVVNGSAAVNTPMTNANGATVLAQATAMLSDLEVTSPRGLPDDEPVAALHSLVGCTAKDVGAFCWFLTPFDVAHQGGSLTTDRCSVLRPLFNAAKLRDWTPALSRDALRRLQKTLYVKPSSVHAVDGPRLVHKLLGFK</sequence>
<dbReference type="RefSeq" id="XP_008609985.1">
    <property type="nucleotide sequence ID" value="XM_008611763.1"/>
</dbReference>
<organism evidence="2 3">
    <name type="scientific">Saprolegnia diclina (strain VS20)</name>
    <dbReference type="NCBI Taxonomy" id="1156394"/>
    <lineage>
        <taxon>Eukaryota</taxon>
        <taxon>Sar</taxon>
        <taxon>Stramenopiles</taxon>
        <taxon>Oomycota</taxon>
        <taxon>Saprolegniomycetes</taxon>
        <taxon>Saprolegniales</taxon>
        <taxon>Saprolegniaceae</taxon>
        <taxon>Saprolegnia</taxon>
    </lineage>
</organism>
<dbReference type="OMA" id="LFCAHPL"/>
<dbReference type="STRING" id="1156394.T0QF66"/>
<dbReference type="EMBL" id="JH767147">
    <property type="protein sequence ID" value="EQC36564.1"/>
    <property type="molecule type" value="Genomic_DNA"/>
</dbReference>
<name>T0QF66_SAPDV</name>
<gene>
    <name evidence="2" type="ORF">SDRG_06010</name>
</gene>
<evidence type="ECO:0000313" key="3">
    <source>
        <dbReference type="Proteomes" id="UP000030762"/>
    </source>
</evidence>
<dbReference type="Pfam" id="PF00266">
    <property type="entry name" value="Aminotran_5"/>
    <property type="match status" value="1"/>
</dbReference>
<dbReference type="Proteomes" id="UP000030762">
    <property type="component" value="Unassembled WGS sequence"/>
</dbReference>
<dbReference type="InterPro" id="IPR015421">
    <property type="entry name" value="PyrdxlP-dep_Trfase_major"/>
</dbReference>
<feature type="domain" description="Aminotransferase class V" evidence="1">
    <location>
        <begin position="43"/>
        <end position="389"/>
    </location>
</feature>